<feature type="non-terminal residue" evidence="2">
    <location>
        <position position="134"/>
    </location>
</feature>
<feature type="signal peptide" evidence="1">
    <location>
        <begin position="1"/>
        <end position="28"/>
    </location>
</feature>
<dbReference type="Proteomes" id="UP000591131">
    <property type="component" value="Unassembled WGS sequence"/>
</dbReference>
<gene>
    <name evidence="2" type="ORF">FOL47_003608</name>
</gene>
<protein>
    <submittedName>
        <fullName evidence="2">Uncharacterized protein</fullName>
    </submittedName>
</protein>
<dbReference type="EMBL" id="JAAPAO010002120">
    <property type="protein sequence ID" value="KAF4648212.1"/>
    <property type="molecule type" value="Genomic_DNA"/>
</dbReference>
<organism evidence="2 3">
    <name type="scientific">Perkinsus chesapeaki</name>
    <name type="common">Clam parasite</name>
    <name type="synonym">Perkinsus andrewsi</name>
    <dbReference type="NCBI Taxonomy" id="330153"/>
    <lineage>
        <taxon>Eukaryota</taxon>
        <taxon>Sar</taxon>
        <taxon>Alveolata</taxon>
        <taxon>Perkinsozoa</taxon>
        <taxon>Perkinsea</taxon>
        <taxon>Perkinsida</taxon>
        <taxon>Perkinsidae</taxon>
        <taxon>Perkinsus</taxon>
    </lineage>
</organism>
<comment type="caution">
    <text evidence="2">The sequence shown here is derived from an EMBL/GenBank/DDBJ whole genome shotgun (WGS) entry which is preliminary data.</text>
</comment>
<evidence type="ECO:0000313" key="3">
    <source>
        <dbReference type="Proteomes" id="UP000591131"/>
    </source>
</evidence>
<accession>A0A7J6KN20</accession>
<keyword evidence="3" id="KW-1185">Reference proteome</keyword>
<reference evidence="2 3" key="1">
    <citation type="submission" date="2020-04" db="EMBL/GenBank/DDBJ databases">
        <title>Perkinsus chesapeaki whole genome sequence.</title>
        <authorList>
            <person name="Bogema D.R."/>
        </authorList>
    </citation>
    <scope>NUCLEOTIDE SEQUENCE [LARGE SCALE GENOMIC DNA]</scope>
    <source>
        <strain evidence="2">ATCC PRA-425</strain>
    </source>
</reference>
<evidence type="ECO:0000313" key="2">
    <source>
        <dbReference type="EMBL" id="KAF4648212.1"/>
    </source>
</evidence>
<evidence type="ECO:0000256" key="1">
    <source>
        <dbReference type="SAM" id="SignalP"/>
    </source>
</evidence>
<proteinExistence type="predicted"/>
<keyword evidence="1" id="KW-0732">Signal</keyword>
<name>A0A7J6KN20_PERCH</name>
<sequence>FRLQFYPTNMTTVLALLWFISMIAVHRATDMVPGPRRLSPRRGAYVSTGDYTDEPIREFHIFAEDEALFITSNCGTVRARYGVAFDGSIIPYWSIRQTIKWQQQYPTHVGLYTLTKLVRADTADAFVVRHENGK</sequence>
<feature type="chain" id="PRO_5029695462" evidence="1">
    <location>
        <begin position="29"/>
        <end position="134"/>
    </location>
</feature>
<feature type="non-terminal residue" evidence="2">
    <location>
        <position position="1"/>
    </location>
</feature>
<dbReference type="AlphaFoldDB" id="A0A7J6KN20"/>